<keyword evidence="3" id="KW-1185">Reference proteome</keyword>
<dbReference type="RefSeq" id="XP_069227230.1">
    <property type="nucleotide sequence ID" value="XM_069375931.1"/>
</dbReference>
<comment type="caution">
    <text evidence="2">The sequence shown here is derived from an EMBL/GenBank/DDBJ whole genome shotgun (WGS) entry which is preliminary data.</text>
</comment>
<dbReference type="Proteomes" id="UP000803884">
    <property type="component" value="Unassembled WGS sequence"/>
</dbReference>
<dbReference type="EMBL" id="JAAQHG020000028">
    <property type="protein sequence ID" value="KAL1584124.1"/>
    <property type="molecule type" value="Genomic_DNA"/>
</dbReference>
<accession>A0AB34KGA4</accession>
<sequence length="134" mass="14824">MPLPQTTPTEPSTLSANTKTSCTPFGTPASDEFYDVARDPSQMRNYFDPTYTGTQAHYALLGRSFAHVVDRLYGLSMNTKACKGRTCALPWRTLHPSLEVASLADMLGEEFHGFYQRQPKVAFSSCVKGHDVAE</sequence>
<proteinExistence type="predicted"/>
<dbReference type="AlphaFoldDB" id="A0AB34KGA4"/>
<reference evidence="2 3" key="1">
    <citation type="journal article" date="2020" name="Microbiol. Resour. Announc.">
        <title>Draft Genome Sequence of a Cladosporium Species Isolated from the Mesophotic Ascidian Didemnum maculosum.</title>
        <authorList>
            <person name="Gioti A."/>
            <person name="Siaperas R."/>
            <person name="Nikolaivits E."/>
            <person name="Le Goff G."/>
            <person name="Ouazzani J."/>
            <person name="Kotoulas G."/>
            <person name="Topakas E."/>
        </authorList>
    </citation>
    <scope>NUCLEOTIDE SEQUENCE [LARGE SCALE GENOMIC DNA]</scope>
    <source>
        <strain evidence="2 3">TM138-S3</strain>
    </source>
</reference>
<dbReference type="GeneID" id="96008769"/>
<gene>
    <name evidence="2" type="ORF">WHR41_07326</name>
</gene>
<evidence type="ECO:0000313" key="3">
    <source>
        <dbReference type="Proteomes" id="UP000803884"/>
    </source>
</evidence>
<name>A0AB34KGA4_9PEZI</name>
<feature type="region of interest" description="Disordered" evidence="1">
    <location>
        <begin position="1"/>
        <end position="21"/>
    </location>
</feature>
<evidence type="ECO:0000313" key="2">
    <source>
        <dbReference type="EMBL" id="KAL1584124.1"/>
    </source>
</evidence>
<organism evidence="2 3">
    <name type="scientific">Cladosporium halotolerans</name>
    <dbReference type="NCBI Taxonomy" id="1052096"/>
    <lineage>
        <taxon>Eukaryota</taxon>
        <taxon>Fungi</taxon>
        <taxon>Dikarya</taxon>
        <taxon>Ascomycota</taxon>
        <taxon>Pezizomycotina</taxon>
        <taxon>Dothideomycetes</taxon>
        <taxon>Dothideomycetidae</taxon>
        <taxon>Cladosporiales</taxon>
        <taxon>Cladosporiaceae</taxon>
        <taxon>Cladosporium</taxon>
    </lineage>
</organism>
<protein>
    <submittedName>
        <fullName evidence="2">Uncharacterized protein</fullName>
    </submittedName>
</protein>
<evidence type="ECO:0000256" key="1">
    <source>
        <dbReference type="SAM" id="MobiDB-lite"/>
    </source>
</evidence>